<accession>A0A3N1PRF7</accession>
<dbReference type="AlphaFoldDB" id="A0A3N1PRF7"/>
<dbReference type="Proteomes" id="UP000268033">
    <property type="component" value="Unassembled WGS sequence"/>
</dbReference>
<sequence>MPWQLSLSGELAGVSAEALLAGMAPMPEDAPAPTAPESLLCADKLNWYLLAYGDQRPVPPQAQLARGRAGLALVLSQLQKSGEGARVIAPHRQGVLALDITPAAEGIVCRELLMDGRWDANPDFGPVLRRARQHCPQPAAVLMPGSGADNRLERLMPFFGEMAGWTGSDVPWQFAEAGMALETAGALFTWAWMAQGLAWGQWQGDAVVVELDDSPMMGLAVVRWQGSEG</sequence>
<proteinExistence type="predicted"/>
<name>A0A3N1PRF7_9GAMM</name>
<dbReference type="STRING" id="584787.GCA_001247655_01878"/>
<organism evidence="1 2">
    <name type="scientific">Gallaecimonas pentaromativorans</name>
    <dbReference type="NCBI Taxonomy" id="584787"/>
    <lineage>
        <taxon>Bacteria</taxon>
        <taxon>Pseudomonadati</taxon>
        <taxon>Pseudomonadota</taxon>
        <taxon>Gammaproteobacteria</taxon>
        <taxon>Enterobacterales</taxon>
        <taxon>Gallaecimonadaceae</taxon>
        <taxon>Gallaecimonas</taxon>
    </lineage>
</organism>
<dbReference type="EMBL" id="RJUL01000001">
    <property type="protein sequence ID" value="ROQ30598.1"/>
    <property type="molecule type" value="Genomic_DNA"/>
</dbReference>
<reference evidence="1 2" key="1">
    <citation type="submission" date="2018-11" db="EMBL/GenBank/DDBJ databases">
        <title>Genomic Encyclopedia of Type Strains, Phase IV (KMG-IV): sequencing the most valuable type-strain genomes for metagenomic binning, comparative biology and taxonomic classification.</title>
        <authorList>
            <person name="Goeker M."/>
        </authorList>
    </citation>
    <scope>NUCLEOTIDE SEQUENCE [LARGE SCALE GENOMIC DNA]</scope>
    <source>
        <strain evidence="1 2">DSM 21945</strain>
    </source>
</reference>
<comment type="caution">
    <text evidence="1">The sequence shown here is derived from an EMBL/GenBank/DDBJ whole genome shotgun (WGS) entry which is preliminary data.</text>
</comment>
<keyword evidence="2" id="KW-1185">Reference proteome</keyword>
<evidence type="ECO:0000313" key="1">
    <source>
        <dbReference type="EMBL" id="ROQ30598.1"/>
    </source>
</evidence>
<protein>
    <submittedName>
        <fullName evidence="1">Uncharacterized protein</fullName>
    </submittedName>
</protein>
<evidence type="ECO:0000313" key="2">
    <source>
        <dbReference type="Proteomes" id="UP000268033"/>
    </source>
</evidence>
<gene>
    <name evidence="1" type="ORF">EDC28_101284</name>
</gene>
<dbReference type="RefSeq" id="WP_123420421.1">
    <property type="nucleotide sequence ID" value="NZ_RJUL01000001.1"/>
</dbReference>